<feature type="transmembrane region" description="Helical" evidence="1">
    <location>
        <begin position="40"/>
        <end position="67"/>
    </location>
</feature>
<feature type="transmembrane region" description="Helical" evidence="1">
    <location>
        <begin position="123"/>
        <end position="148"/>
    </location>
</feature>
<keyword evidence="3" id="KW-1185">Reference proteome</keyword>
<feature type="transmembrane region" description="Helical" evidence="1">
    <location>
        <begin position="12"/>
        <end position="34"/>
    </location>
</feature>
<accession>A0A840CRR8</accession>
<name>A0A840CRR8_9BACT</name>
<organism evidence="2 3">
    <name type="scientific">Dysgonomonas hofstadii</name>
    <dbReference type="NCBI Taxonomy" id="637886"/>
    <lineage>
        <taxon>Bacteria</taxon>
        <taxon>Pseudomonadati</taxon>
        <taxon>Bacteroidota</taxon>
        <taxon>Bacteroidia</taxon>
        <taxon>Bacteroidales</taxon>
        <taxon>Dysgonomonadaceae</taxon>
        <taxon>Dysgonomonas</taxon>
    </lineage>
</organism>
<protein>
    <submittedName>
        <fullName evidence="2">Uncharacterized protein</fullName>
    </submittedName>
</protein>
<dbReference type="Proteomes" id="UP000555103">
    <property type="component" value="Unassembled WGS sequence"/>
</dbReference>
<sequence length="196" mass="23670">MKFLLKIKHWQLFCMLYIMPFIIYICLIVYSVIANINTDAIFITIPVIFLVYFILYILFYFGWYYALGTNLYKKLPENVNMSIHKFKIFLFIPTIYISSIFILLSIMFYNINNIQEMNEMMLGIFPIIFLIVLPLHLFSMFCVFYCMYFISKALKSIEINNTAITEDYIGYFLMFWFIIIGIWFIQPKINRIFENE</sequence>
<evidence type="ECO:0000313" key="3">
    <source>
        <dbReference type="Proteomes" id="UP000555103"/>
    </source>
</evidence>
<comment type="caution">
    <text evidence="2">The sequence shown here is derived from an EMBL/GenBank/DDBJ whole genome shotgun (WGS) entry which is preliminary data.</text>
</comment>
<gene>
    <name evidence="2" type="ORF">GGR21_001111</name>
</gene>
<proteinExistence type="predicted"/>
<keyword evidence="1" id="KW-0812">Transmembrane</keyword>
<keyword evidence="1" id="KW-0472">Membrane</keyword>
<keyword evidence="1" id="KW-1133">Transmembrane helix</keyword>
<feature type="transmembrane region" description="Helical" evidence="1">
    <location>
        <begin position="168"/>
        <end position="186"/>
    </location>
</feature>
<evidence type="ECO:0000256" key="1">
    <source>
        <dbReference type="SAM" id="Phobius"/>
    </source>
</evidence>
<evidence type="ECO:0000313" key="2">
    <source>
        <dbReference type="EMBL" id="MBB4035222.1"/>
    </source>
</evidence>
<feature type="transmembrane region" description="Helical" evidence="1">
    <location>
        <begin position="88"/>
        <end position="111"/>
    </location>
</feature>
<reference evidence="2 3" key="1">
    <citation type="submission" date="2020-08" db="EMBL/GenBank/DDBJ databases">
        <title>Genomic Encyclopedia of Type Strains, Phase IV (KMG-IV): sequencing the most valuable type-strain genomes for metagenomic binning, comparative biology and taxonomic classification.</title>
        <authorList>
            <person name="Goeker M."/>
        </authorList>
    </citation>
    <scope>NUCLEOTIDE SEQUENCE [LARGE SCALE GENOMIC DNA]</scope>
    <source>
        <strain evidence="2 3">DSM 104969</strain>
    </source>
</reference>
<dbReference type="EMBL" id="JACIEP010000003">
    <property type="protein sequence ID" value="MBB4035222.1"/>
    <property type="molecule type" value="Genomic_DNA"/>
</dbReference>
<dbReference type="AlphaFoldDB" id="A0A840CRR8"/>